<dbReference type="WBParaSite" id="PSAMB.scaffold6876size8651.g29268.t1">
    <property type="protein sequence ID" value="PSAMB.scaffold6876size8651.g29268.t1"/>
    <property type="gene ID" value="PSAMB.scaffold6876size8651.g29268"/>
</dbReference>
<organism evidence="3 4">
    <name type="scientific">Plectus sambesii</name>
    <dbReference type="NCBI Taxonomy" id="2011161"/>
    <lineage>
        <taxon>Eukaryota</taxon>
        <taxon>Metazoa</taxon>
        <taxon>Ecdysozoa</taxon>
        <taxon>Nematoda</taxon>
        <taxon>Chromadorea</taxon>
        <taxon>Plectida</taxon>
        <taxon>Plectina</taxon>
        <taxon>Plectoidea</taxon>
        <taxon>Plectidae</taxon>
        <taxon>Plectus</taxon>
    </lineage>
</organism>
<protein>
    <submittedName>
        <fullName evidence="4">Uncharacterized protein</fullName>
    </submittedName>
</protein>
<sequence length="107" mass="11669">MAPLRIILLCLAVCLVTEAKMSDHDGEKPVAPSDQPADVGSDAKQPNSDKNSDSSSGPDSAKVYQKLFKHKRAEQNEAVKTILNMPDVKKRTKLVEQLVTAIHKACE</sequence>
<reference evidence="4" key="1">
    <citation type="submission" date="2022-11" db="UniProtKB">
        <authorList>
            <consortium name="WormBaseParasite"/>
        </authorList>
    </citation>
    <scope>IDENTIFICATION</scope>
</reference>
<dbReference type="AlphaFoldDB" id="A0A914X7L6"/>
<evidence type="ECO:0000313" key="4">
    <source>
        <dbReference type="WBParaSite" id="PSAMB.scaffold6876size8651.g29268.t1"/>
    </source>
</evidence>
<evidence type="ECO:0000256" key="1">
    <source>
        <dbReference type="SAM" id="MobiDB-lite"/>
    </source>
</evidence>
<feature type="region of interest" description="Disordered" evidence="1">
    <location>
        <begin position="21"/>
        <end position="61"/>
    </location>
</feature>
<name>A0A914X7L6_9BILA</name>
<keyword evidence="2" id="KW-0732">Signal</keyword>
<dbReference type="Pfam" id="PF15002">
    <property type="entry name" value="ERK-JNK_inhib"/>
    <property type="match status" value="1"/>
</dbReference>
<evidence type="ECO:0000256" key="2">
    <source>
        <dbReference type="SAM" id="SignalP"/>
    </source>
</evidence>
<dbReference type="Proteomes" id="UP000887566">
    <property type="component" value="Unplaced"/>
</dbReference>
<feature type="chain" id="PRO_5038000408" evidence="2">
    <location>
        <begin position="20"/>
        <end position="107"/>
    </location>
</feature>
<accession>A0A914X7L6</accession>
<dbReference type="InterPro" id="IPR026321">
    <property type="entry name" value="CC134"/>
</dbReference>
<feature type="signal peptide" evidence="2">
    <location>
        <begin position="1"/>
        <end position="19"/>
    </location>
</feature>
<feature type="compositionally biased region" description="Polar residues" evidence="1">
    <location>
        <begin position="44"/>
        <end position="58"/>
    </location>
</feature>
<proteinExistence type="predicted"/>
<keyword evidence="3" id="KW-1185">Reference proteome</keyword>
<evidence type="ECO:0000313" key="3">
    <source>
        <dbReference type="Proteomes" id="UP000887566"/>
    </source>
</evidence>